<sequence>MLAAHDGGIGVLHAYTQDPRPEAGKIRHGFGHRAAQAAQDGMLLHGDKQGKLPGQAGYKFLIQRLDGGKAVHPRMDPLLFQKVRGGHGLGQDAPGA</sequence>
<dbReference type="AlphaFoldDB" id="A0A645IL87"/>
<feature type="region of interest" description="Disordered" evidence="1">
    <location>
        <begin position="1"/>
        <end position="23"/>
    </location>
</feature>
<evidence type="ECO:0000313" key="2">
    <source>
        <dbReference type="EMBL" id="MPN52027.1"/>
    </source>
</evidence>
<accession>A0A645IL87</accession>
<protein>
    <submittedName>
        <fullName evidence="2">Uncharacterized protein</fullName>
    </submittedName>
</protein>
<evidence type="ECO:0000256" key="1">
    <source>
        <dbReference type="SAM" id="MobiDB-lite"/>
    </source>
</evidence>
<name>A0A645IL87_9ZZZZ</name>
<gene>
    <name evidence="2" type="ORF">SDC9_199679</name>
</gene>
<organism evidence="2">
    <name type="scientific">bioreactor metagenome</name>
    <dbReference type="NCBI Taxonomy" id="1076179"/>
    <lineage>
        <taxon>unclassified sequences</taxon>
        <taxon>metagenomes</taxon>
        <taxon>ecological metagenomes</taxon>
    </lineage>
</organism>
<proteinExistence type="predicted"/>
<reference evidence="2" key="1">
    <citation type="submission" date="2019-08" db="EMBL/GenBank/DDBJ databases">
        <authorList>
            <person name="Kucharzyk K."/>
            <person name="Murdoch R.W."/>
            <person name="Higgins S."/>
            <person name="Loffler F."/>
        </authorList>
    </citation>
    <scope>NUCLEOTIDE SEQUENCE</scope>
</reference>
<comment type="caution">
    <text evidence="2">The sequence shown here is derived from an EMBL/GenBank/DDBJ whole genome shotgun (WGS) entry which is preliminary data.</text>
</comment>
<dbReference type="EMBL" id="VSSQ01117722">
    <property type="protein sequence ID" value="MPN52027.1"/>
    <property type="molecule type" value="Genomic_DNA"/>
</dbReference>